<evidence type="ECO:0000256" key="10">
    <source>
        <dbReference type="ARBA" id="ARBA00031323"/>
    </source>
</evidence>
<dbReference type="GO" id="GO:0032259">
    <property type="term" value="P:methylation"/>
    <property type="evidence" value="ECO:0007669"/>
    <property type="project" value="UniProtKB-KW"/>
</dbReference>
<evidence type="ECO:0000256" key="5">
    <source>
        <dbReference type="ARBA" id="ARBA00022490"/>
    </source>
</evidence>
<comment type="subcellular location">
    <subcellularLocation>
        <location evidence="1">Cytoplasm</location>
    </subcellularLocation>
</comment>
<feature type="compositionally biased region" description="Basic and acidic residues" evidence="12">
    <location>
        <begin position="412"/>
        <end position="430"/>
    </location>
</feature>
<dbReference type="EC" id="2.1.1.77" evidence="3"/>
<dbReference type="PANTHER" id="PTHR11579">
    <property type="entry name" value="PROTEIN-L-ISOASPARTATE O-METHYLTRANSFERASE"/>
    <property type="match status" value="1"/>
</dbReference>
<evidence type="ECO:0000256" key="4">
    <source>
        <dbReference type="ARBA" id="ARBA00013346"/>
    </source>
</evidence>
<organism evidence="13 14">
    <name type="scientific">Streptomyces zhaozhouensis</name>
    <dbReference type="NCBI Taxonomy" id="1300267"/>
    <lineage>
        <taxon>Bacteria</taxon>
        <taxon>Bacillati</taxon>
        <taxon>Actinomycetota</taxon>
        <taxon>Actinomycetes</taxon>
        <taxon>Kitasatosporales</taxon>
        <taxon>Streptomycetaceae</taxon>
        <taxon>Streptomyces</taxon>
    </lineage>
</organism>
<keyword evidence="7 13" id="KW-0808">Transferase</keyword>
<evidence type="ECO:0000256" key="8">
    <source>
        <dbReference type="ARBA" id="ARBA00022691"/>
    </source>
</evidence>
<evidence type="ECO:0000256" key="6">
    <source>
        <dbReference type="ARBA" id="ARBA00022603"/>
    </source>
</evidence>
<dbReference type="NCBIfam" id="TIGR04364">
    <property type="entry name" value="methyltran_FxLD"/>
    <property type="match status" value="1"/>
</dbReference>
<sequence>MADQSDATRADLLRENVVEKLVARGEIVSDEVERVMRGIPRHLFTPEASLDDAYSAYNAVVTKRNASGVAVSSVSAPQVQAFMLEQADVRPGMRVLEVGSGGLNAAYLAELVGDRGEVTSVDIDAEVTDRAARLLKEYGYPQVRVVTGDAHGGVPDHAPYDRIIVTVGAWDIPVAWITQLVDRGRLVVPLRMRGLMRSVAFQRVGDHLVSTSARICGFVPMQGIGAHESQVLLITGTDEVTLRFDDGLPTEPSLLDNAVRTPRAELWTGVTIRRGVPVDTLQLFMATALPGFCTMSVNPDLDSGLVAPYNRRFSLASVSEDGRNFAYLTPRPAADAAFFEYGVHALGPEAEAFAERVAGFLITWDRKHRGGPGPRIAVYPAGTPDTRLSHPPGSRVLEKAHSRVVLSWPEHPAGRGDSEYASEKEIDRHV</sequence>
<dbReference type="GO" id="GO:0005737">
    <property type="term" value="C:cytoplasm"/>
    <property type="evidence" value="ECO:0007669"/>
    <property type="project" value="UniProtKB-SubCell"/>
</dbReference>
<evidence type="ECO:0000256" key="3">
    <source>
        <dbReference type="ARBA" id="ARBA00011890"/>
    </source>
</evidence>
<dbReference type="AlphaFoldDB" id="A0A286EA74"/>
<dbReference type="OrthoDB" id="4035289at2"/>
<evidence type="ECO:0000256" key="12">
    <source>
        <dbReference type="SAM" id="MobiDB-lite"/>
    </source>
</evidence>
<dbReference type="InterPro" id="IPR027573">
    <property type="entry name" value="Methyltran_FxLD"/>
</dbReference>
<dbReference type="InterPro" id="IPR000682">
    <property type="entry name" value="PCMT"/>
</dbReference>
<name>A0A286EA74_9ACTN</name>
<dbReference type="Proteomes" id="UP000219072">
    <property type="component" value="Unassembled WGS sequence"/>
</dbReference>
<accession>A0A286EA74</accession>
<dbReference type="RefSeq" id="WP_097234098.1">
    <property type="nucleotide sequence ID" value="NZ_OCNE01000034.1"/>
</dbReference>
<evidence type="ECO:0000256" key="9">
    <source>
        <dbReference type="ARBA" id="ARBA00030757"/>
    </source>
</evidence>
<keyword evidence="5" id="KW-0963">Cytoplasm</keyword>
<keyword evidence="8" id="KW-0949">S-adenosyl-L-methionine</keyword>
<keyword evidence="6 13" id="KW-0489">Methyltransferase</keyword>
<evidence type="ECO:0000256" key="11">
    <source>
        <dbReference type="ARBA" id="ARBA00031350"/>
    </source>
</evidence>
<keyword evidence="14" id="KW-1185">Reference proteome</keyword>
<dbReference type="Pfam" id="PF01135">
    <property type="entry name" value="PCMT"/>
    <property type="match status" value="1"/>
</dbReference>
<evidence type="ECO:0000256" key="2">
    <source>
        <dbReference type="ARBA" id="ARBA00005369"/>
    </source>
</evidence>
<proteinExistence type="inferred from homology"/>
<evidence type="ECO:0000313" key="14">
    <source>
        <dbReference type="Proteomes" id="UP000219072"/>
    </source>
</evidence>
<dbReference type="Gene3D" id="3.40.50.150">
    <property type="entry name" value="Vaccinia Virus protein VP39"/>
    <property type="match status" value="1"/>
</dbReference>
<dbReference type="EMBL" id="OCNE01000034">
    <property type="protein sequence ID" value="SOD67786.1"/>
    <property type="molecule type" value="Genomic_DNA"/>
</dbReference>
<evidence type="ECO:0000256" key="7">
    <source>
        <dbReference type="ARBA" id="ARBA00022679"/>
    </source>
</evidence>
<comment type="similarity">
    <text evidence="2">Belongs to the methyltransferase superfamily. L-isoaspartyl/D-aspartyl protein methyltransferase family.</text>
</comment>
<dbReference type="GO" id="GO:0004719">
    <property type="term" value="F:protein-L-isoaspartate (D-aspartate) O-methyltransferase activity"/>
    <property type="evidence" value="ECO:0007669"/>
    <property type="project" value="UniProtKB-EC"/>
</dbReference>
<protein>
    <recommendedName>
        <fullName evidence="4">Protein-L-isoaspartate O-methyltransferase</fullName>
        <ecNumber evidence="3">2.1.1.77</ecNumber>
    </recommendedName>
    <alternativeName>
        <fullName evidence="11">L-isoaspartyl protein carboxyl methyltransferase</fullName>
    </alternativeName>
    <alternativeName>
        <fullName evidence="9">Protein L-isoaspartyl methyltransferase</fullName>
    </alternativeName>
    <alternativeName>
        <fullName evidence="10">Protein-beta-aspartate methyltransferase</fullName>
    </alternativeName>
</protein>
<reference evidence="13 14" key="1">
    <citation type="submission" date="2017-09" db="EMBL/GenBank/DDBJ databases">
        <authorList>
            <person name="Ehlers B."/>
            <person name="Leendertz F.H."/>
        </authorList>
    </citation>
    <scope>NUCLEOTIDE SEQUENCE [LARGE SCALE GENOMIC DNA]</scope>
    <source>
        <strain evidence="13 14">CGMCC 4.7095</strain>
    </source>
</reference>
<evidence type="ECO:0000256" key="1">
    <source>
        <dbReference type="ARBA" id="ARBA00004496"/>
    </source>
</evidence>
<dbReference type="CDD" id="cd02440">
    <property type="entry name" value="AdoMet_MTases"/>
    <property type="match status" value="1"/>
</dbReference>
<dbReference type="PANTHER" id="PTHR11579:SF0">
    <property type="entry name" value="PROTEIN-L-ISOASPARTATE(D-ASPARTATE) O-METHYLTRANSFERASE"/>
    <property type="match status" value="1"/>
</dbReference>
<evidence type="ECO:0000313" key="13">
    <source>
        <dbReference type="EMBL" id="SOD67786.1"/>
    </source>
</evidence>
<dbReference type="SUPFAM" id="SSF53335">
    <property type="entry name" value="S-adenosyl-L-methionine-dependent methyltransferases"/>
    <property type="match status" value="1"/>
</dbReference>
<feature type="region of interest" description="Disordered" evidence="12">
    <location>
        <begin position="408"/>
        <end position="430"/>
    </location>
</feature>
<dbReference type="InterPro" id="IPR029063">
    <property type="entry name" value="SAM-dependent_MTases_sf"/>
</dbReference>
<gene>
    <name evidence="13" type="ORF">SAMN06297387_1346</name>
</gene>